<name>A0A4D9E036_9SAUR</name>
<dbReference type="Proteomes" id="UP000297703">
    <property type="component" value="Unassembled WGS sequence"/>
</dbReference>
<organism evidence="1 2">
    <name type="scientific">Platysternon megacephalum</name>
    <name type="common">big-headed turtle</name>
    <dbReference type="NCBI Taxonomy" id="55544"/>
    <lineage>
        <taxon>Eukaryota</taxon>
        <taxon>Metazoa</taxon>
        <taxon>Chordata</taxon>
        <taxon>Craniata</taxon>
        <taxon>Vertebrata</taxon>
        <taxon>Euteleostomi</taxon>
        <taxon>Archelosauria</taxon>
        <taxon>Testudinata</taxon>
        <taxon>Testudines</taxon>
        <taxon>Cryptodira</taxon>
        <taxon>Durocryptodira</taxon>
        <taxon>Testudinoidea</taxon>
        <taxon>Platysternidae</taxon>
        <taxon>Platysternon</taxon>
    </lineage>
</organism>
<proteinExistence type="predicted"/>
<evidence type="ECO:0000313" key="1">
    <source>
        <dbReference type="EMBL" id="TFK00430.1"/>
    </source>
</evidence>
<evidence type="ECO:0000313" key="2">
    <source>
        <dbReference type="Proteomes" id="UP000297703"/>
    </source>
</evidence>
<dbReference type="STRING" id="55544.A0A4D9E036"/>
<dbReference type="EMBL" id="QXTE01000270">
    <property type="protein sequence ID" value="TFK00430.1"/>
    <property type="molecule type" value="Genomic_DNA"/>
</dbReference>
<sequence>MGPCAEVLLWSGRRKDRIAASLWANWMGTVPSDMIMKLTMGILYRKSDTFSEATHFLSVPAAGNCWMSESSADRSRNDMAHWEGNLAAEAFLAVAVACKILFTDHEELCGTSYGPFCLNGGICYMIPTVSSPFCRKAHIRRASSTERGASLVETASSNGCNSEYI</sequence>
<gene>
    <name evidence="1" type="ORF">DR999_PMT17423</name>
</gene>
<comment type="caution">
    <text evidence="1">The sequence shown here is derived from an EMBL/GenBank/DDBJ whole genome shotgun (WGS) entry which is preliminary data.</text>
</comment>
<accession>A0A4D9E036</accession>
<dbReference type="AlphaFoldDB" id="A0A4D9E036"/>
<dbReference type="Gene3D" id="2.10.25.10">
    <property type="entry name" value="Laminin"/>
    <property type="match status" value="1"/>
</dbReference>
<reference evidence="1 2" key="2">
    <citation type="submission" date="2019-04" db="EMBL/GenBank/DDBJ databases">
        <title>The genome sequence of big-headed turtle.</title>
        <authorList>
            <person name="Gong S."/>
        </authorList>
    </citation>
    <scope>NUCLEOTIDE SEQUENCE [LARGE SCALE GENOMIC DNA]</scope>
    <source>
        <strain evidence="1">DO16091913</strain>
        <tissue evidence="1">Muscle</tissue>
    </source>
</reference>
<keyword evidence="2" id="KW-1185">Reference proteome</keyword>
<reference evidence="1 2" key="1">
    <citation type="submission" date="2019-04" db="EMBL/GenBank/DDBJ databases">
        <title>Draft genome of the big-headed turtle Platysternon megacephalum.</title>
        <authorList>
            <person name="Gong S."/>
        </authorList>
    </citation>
    <scope>NUCLEOTIDE SEQUENCE [LARGE SCALE GENOMIC DNA]</scope>
    <source>
        <strain evidence="1">DO16091913</strain>
        <tissue evidence="1">Muscle</tissue>
    </source>
</reference>
<dbReference type="OrthoDB" id="6162427at2759"/>
<protein>
    <submittedName>
        <fullName evidence="1">Bcl-2-binding component 3</fullName>
    </submittedName>
</protein>